<protein>
    <submittedName>
        <fullName evidence="2">HdeD family acid-resistance protein</fullName>
    </submittedName>
</protein>
<keyword evidence="1" id="KW-1133">Transmembrane helix</keyword>
<dbReference type="InterPro" id="IPR005325">
    <property type="entry name" value="DUF308_memb"/>
</dbReference>
<evidence type="ECO:0000313" key="2">
    <source>
        <dbReference type="EMBL" id="MDI2090214.1"/>
    </source>
</evidence>
<dbReference type="PANTHER" id="PTHR34989">
    <property type="entry name" value="PROTEIN HDED"/>
    <property type="match status" value="1"/>
</dbReference>
<feature type="transmembrane region" description="Helical" evidence="1">
    <location>
        <begin position="146"/>
        <end position="167"/>
    </location>
</feature>
<accession>A0ABT6PZC1</accession>
<organism evidence="2 3">
    <name type="scientific">Commensalibacter oyaizuii</name>
    <dbReference type="NCBI Taxonomy" id="3043873"/>
    <lineage>
        <taxon>Bacteria</taxon>
        <taxon>Pseudomonadati</taxon>
        <taxon>Pseudomonadota</taxon>
        <taxon>Alphaproteobacteria</taxon>
        <taxon>Acetobacterales</taxon>
        <taxon>Acetobacteraceae</taxon>
    </lineage>
</organism>
<dbReference type="Proteomes" id="UP001431634">
    <property type="component" value="Unassembled WGS sequence"/>
</dbReference>
<feature type="transmembrane region" description="Helical" evidence="1">
    <location>
        <begin position="34"/>
        <end position="58"/>
    </location>
</feature>
<feature type="transmembrane region" description="Helical" evidence="1">
    <location>
        <begin position="89"/>
        <end position="109"/>
    </location>
</feature>
<dbReference type="PANTHER" id="PTHR34989:SF1">
    <property type="entry name" value="PROTEIN HDED"/>
    <property type="match status" value="1"/>
</dbReference>
<feature type="transmembrane region" description="Helical" evidence="1">
    <location>
        <begin position="12"/>
        <end position="28"/>
    </location>
</feature>
<dbReference type="InterPro" id="IPR052712">
    <property type="entry name" value="Acid_resist_chaperone_HdeD"/>
</dbReference>
<dbReference type="Pfam" id="PF03729">
    <property type="entry name" value="DUF308"/>
    <property type="match status" value="1"/>
</dbReference>
<dbReference type="EMBL" id="JASBAO010000001">
    <property type="protein sequence ID" value="MDI2090214.1"/>
    <property type="molecule type" value="Genomic_DNA"/>
</dbReference>
<name>A0ABT6PZC1_9PROT</name>
<keyword evidence="1" id="KW-0812">Transmembrane</keyword>
<keyword evidence="1" id="KW-0472">Membrane</keyword>
<proteinExistence type="predicted"/>
<evidence type="ECO:0000256" key="1">
    <source>
        <dbReference type="SAM" id="Phobius"/>
    </source>
</evidence>
<feature type="transmembrane region" description="Helical" evidence="1">
    <location>
        <begin position="121"/>
        <end position="140"/>
    </location>
</feature>
<comment type="caution">
    <text evidence="2">The sequence shown here is derived from an EMBL/GenBank/DDBJ whole genome shotgun (WGS) entry which is preliminary data.</text>
</comment>
<keyword evidence="3" id="KW-1185">Reference proteome</keyword>
<reference evidence="2" key="1">
    <citation type="submission" date="2023-05" db="EMBL/GenBank/DDBJ databases">
        <title>Whole genome sequence of Commensalibacter sp.</title>
        <authorList>
            <person name="Charoenyingcharoen P."/>
            <person name="Yukphan P."/>
        </authorList>
    </citation>
    <scope>NUCLEOTIDE SEQUENCE</scope>
    <source>
        <strain evidence="2">TBRC 16381</strain>
    </source>
</reference>
<gene>
    <name evidence="2" type="ORF">QJV27_02255</name>
</gene>
<feature type="transmembrane region" description="Helical" evidence="1">
    <location>
        <begin position="65"/>
        <end position="83"/>
    </location>
</feature>
<dbReference type="RefSeq" id="WP_281447365.1">
    <property type="nucleotide sequence ID" value="NZ_JASBAO010000001.1"/>
</dbReference>
<sequence>MEQLLAQKWKWFVGLGSVILVLGFFALLDTAVTTIASVIILGIVLVFAGLSQIIHACYLNAWKSFLLSALAGIVYLASGIILICAPVAGSLILTAFIAVCFCIGGVMRIMIAINHKGSGGWGFLCFSGALSVILGLFLLAEPLSGLWFIGFMIAFDLMFIGAAWIQLGLTFKQKIK</sequence>
<evidence type="ECO:0000313" key="3">
    <source>
        <dbReference type="Proteomes" id="UP001431634"/>
    </source>
</evidence>